<dbReference type="OrthoDB" id="2248079at2"/>
<dbReference type="GeneID" id="29802264"/>
<evidence type="ECO:0000313" key="2">
    <source>
        <dbReference type="Proteomes" id="UP000182635"/>
    </source>
</evidence>
<dbReference type="AlphaFoldDB" id="A0A1I2Q6W2"/>
<dbReference type="EMBL" id="FOPI01000007">
    <property type="protein sequence ID" value="SFG24048.1"/>
    <property type="molecule type" value="Genomic_DNA"/>
</dbReference>
<accession>A0A1I2Q6W2</accession>
<sequence>MASNSDSIFNLLSYLKRHPEERYIVKSHCTNVVQIFVKDTVKVSDADIYFPDNKLMVNRLEDSFLEQHGSLLDYYWNQLGKKSIGFHEIWATTSHLKKRAAYFVELSYE</sequence>
<organism evidence="1 2">
    <name type="scientific">Ligilactobacillus ruminis DSM 20403 = NBRC 102161</name>
    <dbReference type="NCBI Taxonomy" id="1423798"/>
    <lineage>
        <taxon>Bacteria</taxon>
        <taxon>Bacillati</taxon>
        <taxon>Bacillota</taxon>
        <taxon>Bacilli</taxon>
        <taxon>Lactobacillales</taxon>
        <taxon>Lactobacillaceae</taxon>
        <taxon>Ligilactobacillus</taxon>
    </lineage>
</organism>
<dbReference type="RefSeq" id="WP_014073788.1">
    <property type="nucleotide sequence ID" value="NZ_AYYL01000024.1"/>
</dbReference>
<gene>
    <name evidence="1" type="ORF">SAMN02910432_00483</name>
</gene>
<proteinExistence type="predicted"/>
<reference evidence="2" key="1">
    <citation type="submission" date="2016-10" db="EMBL/GenBank/DDBJ databases">
        <authorList>
            <person name="Varghese N."/>
            <person name="Submissions S."/>
        </authorList>
    </citation>
    <scope>NUCLEOTIDE SEQUENCE [LARGE SCALE GENOMIC DNA]</scope>
    <source>
        <strain evidence="2">DSM 20403</strain>
    </source>
</reference>
<dbReference type="Proteomes" id="UP000182635">
    <property type="component" value="Unassembled WGS sequence"/>
</dbReference>
<name>A0A1I2Q6W2_9LACO</name>
<evidence type="ECO:0000313" key="1">
    <source>
        <dbReference type="EMBL" id="SFG24048.1"/>
    </source>
</evidence>
<protein>
    <submittedName>
        <fullName evidence="1">Uncharacterized protein</fullName>
    </submittedName>
</protein>